<feature type="region of interest" description="Disordered" evidence="1">
    <location>
        <begin position="214"/>
        <end position="235"/>
    </location>
</feature>
<comment type="caution">
    <text evidence="3">The sequence shown here is derived from an EMBL/GenBank/DDBJ whole genome shotgun (WGS) entry which is preliminary data.</text>
</comment>
<feature type="region of interest" description="Disordered" evidence="1">
    <location>
        <begin position="107"/>
        <end position="150"/>
    </location>
</feature>
<name>A0ABT5FM16_9ACTN</name>
<feature type="compositionally biased region" description="Low complexity" evidence="1">
    <location>
        <begin position="107"/>
        <end position="134"/>
    </location>
</feature>
<evidence type="ECO:0000256" key="1">
    <source>
        <dbReference type="SAM" id="MobiDB-lite"/>
    </source>
</evidence>
<gene>
    <name evidence="3" type="ORF">PO587_03745</name>
</gene>
<sequence>MGALSARRIASSVLSASLIAGVAVPAAAAADDSVRERSARVTAHAPVPDADALLAQVKSLSDLGEVLKPVADLLNAVLRSDHGRLPADEAAKLVDAVRTAVTGLGAAPAGSVTPSAPAGPATPAIPALPATPSLPAAPPPPVLVKRGDAKASGANLESEALTALQRAVDTLNKAVTAGDATQVVPAVTGVVTGLVNLLAATLLRGGLPAPDLPGLPPLPSLPPSVPTPPVSPPAR</sequence>
<accession>A0ABT5FM16</accession>
<evidence type="ECO:0000256" key="2">
    <source>
        <dbReference type="SAM" id="SignalP"/>
    </source>
</evidence>
<protein>
    <recommendedName>
        <fullName evidence="5">Secreted protein</fullName>
    </recommendedName>
</protein>
<keyword evidence="4" id="KW-1185">Reference proteome</keyword>
<proteinExistence type="predicted"/>
<feature type="signal peptide" evidence="2">
    <location>
        <begin position="1"/>
        <end position="29"/>
    </location>
</feature>
<keyword evidence="2" id="KW-0732">Signal</keyword>
<feature type="chain" id="PRO_5047137461" description="Secreted protein" evidence="2">
    <location>
        <begin position="30"/>
        <end position="235"/>
    </location>
</feature>
<evidence type="ECO:0000313" key="4">
    <source>
        <dbReference type="Proteomes" id="UP001221328"/>
    </source>
</evidence>
<evidence type="ECO:0000313" key="3">
    <source>
        <dbReference type="EMBL" id="MDC2953563.1"/>
    </source>
</evidence>
<dbReference type="RefSeq" id="WP_272174072.1">
    <property type="nucleotide sequence ID" value="NZ_JAQOSK010000001.1"/>
</dbReference>
<dbReference type="Proteomes" id="UP001221328">
    <property type="component" value="Unassembled WGS sequence"/>
</dbReference>
<evidence type="ECO:0008006" key="5">
    <source>
        <dbReference type="Google" id="ProtNLM"/>
    </source>
</evidence>
<dbReference type="EMBL" id="JAQOSK010000001">
    <property type="protein sequence ID" value="MDC2953563.1"/>
    <property type="molecule type" value="Genomic_DNA"/>
</dbReference>
<reference evidence="3 4" key="1">
    <citation type="journal article" date="2015" name="Int. J. Syst. Evol. Microbiol.">
        <title>Streptomyces gilvifuscus sp. nov., an actinomycete that produces antibacterial compounds isolated from soil.</title>
        <authorList>
            <person name="Nguyen T.M."/>
            <person name="Kim J."/>
        </authorList>
    </citation>
    <scope>NUCLEOTIDE SEQUENCE [LARGE SCALE GENOMIC DNA]</scope>
    <source>
        <strain evidence="3 4">T113</strain>
    </source>
</reference>
<organism evidence="3 4">
    <name type="scientific">Streptomyces gilvifuscus</name>
    <dbReference type="NCBI Taxonomy" id="1550617"/>
    <lineage>
        <taxon>Bacteria</taxon>
        <taxon>Bacillati</taxon>
        <taxon>Actinomycetota</taxon>
        <taxon>Actinomycetes</taxon>
        <taxon>Kitasatosporales</taxon>
        <taxon>Streptomycetaceae</taxon>
        <taxon>Streptomyces</taxon>
    </lineage>
</organism>